<comment type="caution">
    <text evidence="2">The sequence shown here is derived from an EMBL/GenBank/DDBJ whole genome shotgun (WGS) entry which is preliminary data.</text>
</comment>
<protein>
    <submittedName>
        <fullName evidence="2">Uncharacterized protein</fullName>
    </submittedName>
</protein>
<dbReference type="EMBL" id="AMFJ01036110">
    <property type="protein sequence ID" value="EKD25207.1"/>
    <property type="molecule type" value="Genomic_DNA"/>
</dbReference>
<keyword evidence="1" id="KW-0812">Transmembrane</keyword>
<gene>
    <name evidence="2" type="ORF">ACD_80C00103G0002</name>
</gene>
<keyword evidence="1" id="KW-1133">Transmembrane helix</keyword>
<evidence type="ECO:0000313" key="2">
    <source>
        <dbReference type="EMBL" id="EKD25207.1"/>
    </source>
</evidence>
<sequence>MDMFSISLIEFSERGRSWRLLLSEAVSSDLPLTATRAFTTTSLMVVIIGNSLFIPWLYIKVA</sequence>
<name>K1XJ33_9BACT</name>
<evidence type="ECO:0000256" key="1">
    <source>
        <dbReference type="SAM" id="Phobius"/>
    </source>
</evidence>
<dbReference type="AlphaFoldDB" id="K1XJ33"/>
<feature type="transmembrane region" description="Helical" evidence="1">
    <location>
        <begin position="37"/>
        <end position="59"/>
    </location>
</feature>
<accession>K1XJ33</accession>
<proteinExistence type="predicted"/>
<keyword evidence="1" id="KW-0472">Membrane</keyword>
<reference evidence="2" key="1">
    <citation type="journal article" date="2012" name="Science">
        <title>Fermentation, hydrogen, and sulfur metabolism in multiple uncultivated bacterial phyla.</title>
        <authorList>
            <person name="Wrighton K.C."/>
            <person name="Thomas B.C."/>
            <person name="Sharon I."/>
            <person name="Miller C.S."/>
            <person name="Castelle C.J."/>
            <person name="VerBerkmoes N.C."/>
            <person name="Wilkins M.J."/>
            <person name="Hettich R.L."/>
            <person name="Lipton M.S."/>
            <person name="Williams K.H."/>
            <person name="Long P.E."/>
            <person name="Banfield J.F."/>
        </authorList>
    </citation>
    <scope>NUCLEOTIDE SEQUENCE [LARGE SCALE GENOMIC DNA]</scope>
</reference>
<organism evidence="2">
    <name type="scientific">uncultured bacterium</name>
    <name type="common">gcode 4</name>
    <dbReference type="NCBI Taxonomy" id="1234023"/>
    <lineage>
        <taxon>Bacteria</taxon>
        <taxon>environmental samples</taxon>
    </lineage>
</organism>